<evidence type="ECO:0000313" key="2">
    <source>
        <dbReference type="EMBL" id="SDZ10081.1"/>
    </source>
</evidence>
<sequence>MSRLTDEQAEALLRHGLDQIASRAPDAGHVRERLARRARPRPVARLVAVAAAVVVVAAGVPLGIKLLPQDQAQEQVRAPVAAGWLPDGFTEQAGGENTRLWRSGAAEIELTIHGTDEREWSANAVRIARLQSQILIKGRVAEFTEEASTAVLTWLPDEAHVLQLRLTGVPEARPMALRIADAVQFP</sequence>
<gene>
    <name evidence="2" type="ORF">SAMN05421504_109198</name>
</gene>
<name>A0A1H3QAA5_9PSEU</name>
<reference evidence="2 3" key="1">
    <citation type="submission" date="2016-10" db="EMBL/GenBank/DDBJ databases">
        <authorList>
            <person name="de Groot N.N."/>
        </authorList>
    </citation>
    <scope>NUCLEOTIDE SEQUENCE [LARGE SCALE GENOMIC DNA]</scope>
    <source>
        <strain evidence="2 3">CPCC 202699</strain>
    </source>
</reference>
<proteinExistence type="predicted"/>
<dbReference type="Proteomes" id="UP000199515">
    <property type="component" value="Unassembled WGS sequence"/>
</dbReference>
<evidence type="ECO:0000313" key="3">
    <source>
        <dbReference type="Proteomes" id="UP000199515"/>
    </source>
</evidence>
<evidence type="ECO:0000256" key="1">
    <source>
        <dbReference type="SAM" id="Phobius"/>
    </source>
</evidence>
<feature type="transmembrane region" description="Helical" evidence="1">
    <location>
        <begin position="43"/>
        <end position="64"/>
    </location>
</feature>
<keyword evidence="1" id="KW-1133">Transmembrane helix</keyword>
<accession>A0A1H3QAA5</accession>
<keyword evidence="1" id="KW-0812">Transmembrane</keyword>
<dbReference type="EMBL" id="FNON01000009">
    <property type="protein sequence ID" value="SDZ10081.1"/>
    <property type="molecule type" value="Genomic_DNA"/>
</dbReference>
<protein>
    <submittedName>
        <fullName evidence="2">Uncharacterized protein</fullName>
    </submittedName>
</protein>
<dbReference type="OrthoDB" id="3296958at2"/>
<dbReference type="AlphaFoldDB" id="A0A1H3QAA5"/>
<dbReference type="RefSeq" id="WP_091296472.1">
    <property type="nucleotide sequence ID" value="NZ_FNON01000009.1"/>
</dbReference>
<keyword evidence="3" id="KW-1185">Reference proteome</keyword>
<organism evidence="2 3">
    <name type="scientific">Amycolatopsis xylanica</name>
    <dbReference type="NCBI Taxonomy" id="589385"/>
    <lineage>
        <taxon>Bacteria</taxon>
        <taxon>Bacillati</taxon>
        <taxon>Actinomycetota</taxon>
        <taxon>Actinomycetes</taxon>
        <taxon>Pseudonocardiales</taxon>
        <taxon>Pseudonocardiaceae</taxon>
        <taxon>Amycolatopsis</taxon>
    </lineage>
</organism>
<keyword evidence="1" id="KW-0472">Membrane</keyword>
<dbReference type="STRING" id="589385.SAMN05421504_109198"/>